<keyword evidence="1" id="KW-1133">Transmembrane helix</keyword>
<keyword evidence="1" id="KW-0472">Membrane</keyword>
<dbReference type="Gene3D" id="3.40.50.720">
    <property type="entry name" value="NAD(P)-binding Rossmann-like Domain"/>
    <property type="match status" value="1"/>
</dbReference>
<evidence type="ECO:0000256" key="1">
    <source>
        <dbReference type="SAM" id="Phobius"/>
    </source>
</evidence>
<gene>
    <name evidence="2" type="ORF">L211DRAFT_837002</name>
</gene>
<dbReference type="STRING" id="1051890.A0A3N4LWV6"/>
<accession>A0A3N4LWV6</accession>
<feature type="non-terminal residue" evidence="2">
    <location>
        <position position="316"/>
    </location>
</feature>
<evidence type="ECO:0008006" key="4">
    <source>
        <dbReference type="Google" id="ProtNLM"/>
    </source>
</evidence>
<protein>
    <recommendedName>
        <fullName evidence="4">NAD(P)-binding domain-containing protein</fullName>
    </recommendedName>
</protein>
<dbReference type="InParanoid" id="A0A3N4LWV6"/>
<keyword evidence="3" id="KW-1185">Reference proteome</keyword>
<dbReference type="OrthoDB" id="63935at2759"/>
<dbReference type="SUPFAM" id="SSF51735">
    <property type="entry name" value="NAD(P)-binding Rossmann-fold domains"/>
    <property type="match status" value="1"/>
</dbReference>
<dbReference type="PROSITE" id="PS51257">
    <property type="entry name" value="PROKAR_LIPOPROTEIN"/>
    <property type="match status" value="1"/>
</dbReference>
<keyword evidence="1" id="KW-0812">Transmembrane</keyword>
<sequence>MSSTDKTPALAPVYLPSVALFGATGGCLLSTLVRLLNTPPPSGNSPQHVSVLARSTSKLETLLTTKGVPKETIATRLRIVEGDILTNFDKVVETITLPPNIHSEDKRFVDVILFGIGGYPRATIIPPFFTLDNPTICQDGMSAVLNALRQSPTHYSESTINNKPLILAISSTGVYRGGEDDPRDIYIPMLMIYKCFLSGPHKDKIAMEDVLTAAADSDVNSDAKSNPLCDYLVVRGALFNDQPAEAKPLRAGYPKRVPGVGEGVKWGDVAGPAIGCGVSREDVGRWVWEEVASGRAGWNEEGDYVGEWKGKKVTLT</sequence>
<dbReference type="EMBL" id="ML121539">
    <property type="protein sequence ID" value="RPB25141.1"/>
    <property type="molecule type" value="Genomic_DNA"/>
</dbReference>
<evidence type="ECO:0000313" key="3">
    <source>
        <dbReference type="Proteomes" id="UP000267821"/>
    </source>
</evidence>
<reference evidence="2 3" key="1">
    <citation type="journal article" date="2018" name="Nat. Ecol. Evol.">
        <title>Pezizomycetes genomes reveal the molecular basis of ectomycorrhizal truffle lifestyle.</title>
        <authorList>
            <person name="Murat C."/>
            <person name="Payen T."/>
            <person name="Noel B."/>
            <person name="Kuo A."/>
            <person name="Morin E."/>
            <person name="Chen J."/>
            <person name="Kohler A."/>
            <person name="Krizsan K."/>
            <person name="Balestrini R."/>
            <person name="Da Silva C."/>
            <person name="Montanini B."/>
            <person name="Hainaut M."/>
            <person name="Levati E."/>
            <person name="Barry K.W."/>
            <person name="Belfiori B."/>
            <person name="Cichocki N."/>
            <person name="Clum A."/>
            <person name="Dockter R.B."/>
            <person name="Fauchery L."/>
            <person name="Guy J."/>
            <person name="Iotti M."/>
            <person name="Le Tacon F."/>
            <person name="Lindquist E.A."/>
            <person name="Lipzen A."/>
            <person name="Malagnac F."/>
            <person name="Mello A."/>
            <person name="Molinier V."/>
            <person name="Miyauchi S."/>
            <person name="Poulain J."/>
            <person name="Riccioni C."/>
            <person name="Rubini A."/>
            <person name="Sitrit Y."/>
            <person name="Splivallo R."/>
            <person name="Traeger S."/>
            <person name="Wang M."/>
            <person name="Zifcakova L."/>
            <person name="Wipf D."/>
            <person name="Zambonelli A."/>
            <person name="Paolocci F."/>
            <person name="Nowrousian M."/>
            <person name="Ottonello S."/>
            <person name="Baldrian P."/>
            <person name="Spatafora J.W."/>
            <person name="Henrissat B."/>
            <person name="Nagy L.G."/>
            <person name="Aury J.M."/>
            <person name="Wincker P."/>
            <person name="Grigoriev I.V."/>
            <person name="Bonfante P."/>
            <person name="Martin F.M."/>
        </authorList>
    </citation>
    <scope>NUCLEOTIDE SEQUENCE [LARGE SCALE GENOMIC DNA]</scope>
    <source>
        <strain evidence="2 3">ATCC MYA-4762</strain>
    </source>
</reference>
<name>A0A3N4LWV6_9PEZI</name>
<proteinExistence type="predicted"/>
<dbReference type="Proteomes" id="UP000267821">
    <property type="component" value="Unassembled WGS sequence"/>
</dbReference>
<dbReference type="InterPro" id="IPR036291">
    <property type="entry name" value="NAD(P)-bd_dom_sf"/>
</dbReference>
<organism evidence="2 3">
    <name type="scientific">Terfezia boudieri ATCC MYA-4762</name>
    <dbReference type="NCBI Taxonomy" id="1051890"/>
    <lineage>
        <taxon>Eukaryota</taxon>
        <taxon>Fungi</taxon>
        <taxon>Dikarya</taxon>
        <taxon>Ascomycota</taxon>
        <taxon>Pezizomycotina</taxon>
        <taxon>Pezizomycetes</taxon>
        <taxon>Pezizales</taxon>
        <taxon>Pezizaceae</taxon>
        <taxon>Terfezia</taxon>
    </lineage>
</organism>
<feature type="transmembrane region" description="Helical" evidence="1">
    <location>
        <begin position="12"/>
        <end position="36"/>
    </location>
</feature>
<dbReference type="AlphaFoldDB" id="A0A3N4LWV6"/>
<evidence type="ECO:0000313" key="2">
    <source>
        <dbReference type="EMBL" id="RPB25141.1"/>
    </source>
</evidence>